<keyword evidence="8" id="KW-1185">Reference proteome</keyword>
<dbReference type="InterPro" id="IPR002197">
    <property type="entry name" value="HTH_Fis"/>
</dbReference>
<dbReference type="CDD" id="cd00009">
    <property type="entry name" value="AAA"/>
    <property type="match status" value="1"/>
</dbReference>
<dbReference type="InterPro" id="IPR009057">
    <property type="entry name" value="Homeodomain-like_sf"/>
</dbReference>
<dbReference type="Pfam" id="PF00158">
    <property type="entry name" value="Sigma54_activat"/>
    <property type="match status" value="1"/>
</dbReference>
<dbReference type="FunFam" id="3.40.50.300:FF:000006">
    <property type="entry name" value="DNA-binding transcriptional regulator NtrC"/>
    <property type="match status" value="1"/>
</dbReference>
<dbReference type="OrthoDB" id="9804019at2"/>
<evidence type="ECO:0000313" key="8">
    <source>
        <dbReference type="Proteomes" id="UP000325755"/>
    </source>
</evidence>
<feature type="domain" description="Sigma-54 factor interaction" evidence="6">
    <location>
        <begin position="21"/>
        <end position="250"/>
    </location>
</feature>
<evidence type="ECO:0000256" key="1">
    <source>
        <dbReference type="ARBA" id="ARBA00022741"/>
    </source>
</evidence>
<dbReference type="InterPro" id="IPR003593">
    <property type="entry name" value="AAA+_ATPase"/>
</dbReference>
<dbReference type="AlphaFoldDB" id="A0A5Q0BKW4"/>
<dbReference type="Pfam" id="PF25601">
    <property type="entry name" value="AAA_lid_14"/>
    <property type="match status" value="1"/>
</dbReference>
<dbReference type="InterPro" id="IPR025944">
    <property type="entry name" value="Sigma_54_int_dom_CS"/>
</dbReference>
<dbReference type="InterPro" id="IPR025943">
    <property type="entry name" value="Sigma_54_int_dom_ATP-bd_2"/>
</dbReference>
<dbReference type="RefSeq" id="WP_153249749.1">
    <property type="nucleotide sequence ID" value="NZ_CP044205.1"/>
</dbReference>
<dbReference type="InterPro" id="IPR027417">
    <property type="entry name" value="P-loop_NTPase"/>
</dbReference>
<gene>
    <name evidence="7" type="ORF">F6R98_15005</name>
</gene>
<evidence type="ECO:0000259" key="6">
    <source>
        <dbReference type="PROSITE" id="PS50045"/>
    </source>
</evidence>
<dbReference type="InterPro" id="IPR058031">
    <property type="entry name" value="AAA_lid_NorR"/>
</dbReference>
<dbReference type="Gene3D" id="1.10.8.60">
    <property type="match status" value="1"/>
</dbReference>
<dbReference type="Pfam" id="PF02954">
    <property type="entry name" value="HTH_8"/>
    <property type="match status" value="1"/>
</dbReference>
<dbReference type="PROSITE" id="PS00676">
    <property type="entry name" value="SIGMA54_INTERACT_2"/>
    <property type="match status" value="1"/>
</dbReference>
<protein>
    <submittedName>
        <fullName evidence="7">Sigma-54-dependent Fis family transcriptional regulator</fullName>
    </submittedName>
</protein>
<keyword evidence="4" id="KW-0238">DNA-binding</keyword>
<name>A0A5Q0BKW4_9GAMM</name>
<accession>A0A5Q0BKW4</accession>
<dbReference type="SUPFAM" id="SSF46689">
    <property type="entry name" value="Homeodomain-like"/>
    <property type="match status" value="1"/>
</dbReference>
<dbReference type="InterPro" id="IPR002078">
    <property type="entry name" value="Sigma_54_int"/>
</dbReference>
<evidence type="ECO:0000256" key="4">
    <source>
        <dbReference type="ARBA" id="ARBA00023125"/>
    </source>
</evidence>
<dbReference type="PANTHER" id="PTHR32071">
    <property type="entry name" value="TRANSCRIPTIONAL REGULATORY PROTEIN"/>
    <property type="match status" value="1"/>
</dbReference>
<keyword evidence="2" id="KW-0067">ATP-binding</keyword>
<evidence type="ECO:0000256" key="2">
    <source>
        <dbReference type="ARBA" id="ARBA00022840"/>
    </source>
</evidence>
<dbReference type="PROSITE" id="PS00688">
    <property type="entry name" value="SIGMA54_INTERACT_3"/>
    <property type="match status" value="1"/>
</dbReference>
<dbReference type="PANTHER" id="PTHR32071:SF21">
    <property type="entry name" value="TRANSCRIPTIONAL REGULATORY PROTEIN FLGR"/>
    <property type="match status" value="1"/>
</dbReference>
<sequence length="357" mass="39628">MPLLTFPNPHEMALSIRATALVFEDSRSNELLERIRLVAPSEANVLIIGETGTGKELTARHVHELSRRRKEPFIAVNCGALTDSLVESELFGHEKGAFTGALSSRAGWFEEANGGTLFLDEIGDLPLATQVKLLRVLQEREVVPVGSRQARPINVRLIAATNVRLEEAVEAGRFRGDLFFRLNVAILELLPLRKRPGDIMPLVKHFLKTYGNRLGAPDIGISPSAERALLLHPWPGNIRELENVVHHAVLVCRNDEIDVNHLHLSRLESGSGFCARKDSDSDPFEQALLAFFEEGTPDLYARIEHLIMRAAYHYCHNNQLQTARLLGISRNVVRARLLQYGELPSGSARSDASPGPD</sequence>
<dbReference type="InParanoid" id="A0A5Q0BKW4"/>
<evidence type="ECO:0000256" key="5">
    <source>
        <dbReference type="ARBA" id="ARBA00023163"/>
    </source>
</evidence>
<dbReference type="GO" id="GO:0043565">
    <property type="term" value="F:sequence-specific DNA binding"/>
    <property type="evidence" value="ECO:0007669"/>
    <property type="project" value="InterPro"/>
</dbReference>
<dbReference type="GO" id="GO:0006355">
    <property type="term" value="P:regulation of DNA-templated transcription"/>
    <property type="evidence" value="ECO:0007669"/>
    <property type="project" value="InterPro"/>
</dbReference>
<proteinExistence type="predicted"/>
<dbReference type="EMBL" id="CP044205">
    <property type="protein sequence ID" value="QFY43772.1"/>
    <property type="molecule type" value="Genomic_DNA"/>
</dbReference>
<keyword evidence="3" id="KW-0805">Transcription regulation</keyword>
<dbReference type="Gene3D" id="3.40.50.300">
    <property type="entry name" value="P-loop containing nucleotide triphosphate hydrolases"/>
    <property type="match status" value="1"/>
</dbReference>
<dbReference type="PROSITE" id="PS50045">
    <property type="entry name" value="SIGMA54_INTERACT_4"/>
    <property type="match status" value="1"/>
</dbReference>
<dbReference type="Proteomes" id="UP000325755">
    <property type="component" value="Chromosome"/>
</dbReference>
<keyword evidence="1" id="KW-0547">Nucleotide-binding</keyword>
<keyword evidence="5" id="KW-0804">Transcription</keyword>
<dbReference type="SUPFAM" id="SSF52540">
    <property type="entry name" value="P-loop containing nucleoside triphosphate hydrolases"/>
    <property type="match status" value="1"/>
</dbReference>
<dbReference type="GO" id="GO:0005524">
    <property type="term" value="F:ATP binding"/>
    <property type="evidence" value="ECO:0007669"/>
    <property type="project" value="UniProtKB-KW"/>
</dbReference>
<evidence type="ECO:0000313" key="7">
    <source>
        <dbReference type="EMBL" id="QFY43772.1"/>
    </source>
</evidence>
<evidence type="ECO:0000256" key="3">
    <source>
        <dbReference type="ARBA" id="ARBA00023015"/>
    </source>
</evidence>
<reference evidence="7 8" key="1">
    <citation type="submission" date="2019-09" db="EMBL/GenBank/DDBJ databases">
        <title>Ecophysiology of the spiral-shaped methanotroph Methylospira mobilis as revealed by the complete genome sequence.</title>
        <authorList>
            <person name="Oshkin I.Y."/>
            <person name="Dedysh S.N."/>
            <person name="Miroshnikov K."/>
            <person name="Danilova O.V."/>
            <person name="Hakobyan A."/>
            <person name="Liesack W."/>
        </authorList>
    </citation>
    <scope>NUCLEOTIDE SEQUENCE [LARGE SCALE GENOMIC DNA]</scope>
    <source>
        <strain evidence="7 8">Shm1</strain>
    </source>
</reference>
<dbReference type="Gene3D" id="1.10.10.60">
    <property type="entry name" value="Homeodomain-like"/>
    <property type="match status" value="1"/>
</dbReference>
<organism evidence="7 8">
    <name type="scientific">Candidatus Methylospira mobilis</name>
    <dbReference type="NCBI Taxonomy" id="1808979"/>
    <lineage>
        <taxon>Bacteria</taxon>
        <taxon>Pseudomonadati</taxon>
        <taxon>Pseudomonadota</taxon>
        <taxon>Gammaproteobacteria</taxon>
        <taxon>Methylococcales</taxon>
        <taxon>Methylococcaceae</taxon>
        <taxon>Candidatus Methylospira</taxon>
    </lineage>
</organism>
<dbReference type="SMART" id="SM00382">
    <property type="entry name" value="AAA"/>
    <property type="match status" value="1"/>
</dbReference>
<dbReference type="KEGG" id="mmob:F6R98_15005"/>